<proteinExistence type="predicted"/>
<evidence type="ECO:0000313" key="1">
    <source>
        <dbReference type="EMBL" id="KAG0713133.1"/>
    </source>
</evidence>
<organism evidence="1 2">
    <name type="scientific">Chionoecetes opilio</name>
    <name type="common">Atlantic snow crab</name>
    <name type="synonym">Cancer opilio</name>
    <dbReference type="NCBI Taxonomy" id="41210"/>
    <lineage>
        <taxon>Eukaryota</taxon>
        <taxon>Metazoa</taxon>
        <taxon>Ecdysozoa</taxon>
        <taxon>Arthropoda</taxon>
        <taxon>Crustacea</taxon>
        <taxon>Multicrustacea</taxon>
        <taxon>Malacostraca</taxon>
        <taxon>Eumalacostraca</taxon>
        <taxon>Eucarida</taxon>
        <taxon>Decapoda</taxon>
        <taxon>Pleocyemata</taxon>
        <taxon>Brachyura</taxon>
        <taxon>Eubrachyura</taxon>
        <taxon>Majoidea</taxon>
        <taxon>Majidae</taxon>
        <taxon>Chionoecetes</taxon>
    </lineage>
</organism>
<protein>
    <submittedName>
        <fullName evidence="1">Uncharacterized protein</fullName>
    </submittedName>
</protein>
<dbReference type="AlphaFoldDB" id="A0A8J5BYU7"/>
<dbReference type="Proteomes" id="UP000770661">
    <property type="component" value="Unassembled WGS sequence"/>
</dbReference>
<comment type="caution">
    <text evidence="1">The sequence shown here is derived from an EMBL/GenBank/DDBJ whole genome shotgun (WGS) entry which is preliminary data.</text>
</comment>
<name>A0A8J5BYU7_CHIOP</name>
<sequence>MSQPPVTVAHRSHEATVPTEVEEVFCKCRLPKNETCAMAACDGCSCGATPAARACHGTAASQMLHCTNCRNQLTALQQSFIHSLHQDPTTEAAYQQPCLNKPYDNIL</sequence>
<keyword evidence="2" id="KW-1185">Reference proteome</keyword>
<reference evidence="1" key="1">
    <citation type="submission" date="2020-07" db="EMBL/GenBank/DDBJ databases">
        <title>The High-quality genome of the commercially important snow crab, Chionoecetes opilio.</title>
        <authorList>
            <person name="Jeong J.-H."/>
            <person name="Ryu S."/>
        </authorList>
    </citation>
    <scope>NUCLEOTIDE SEQUENCE</scope>
    <source>
        <strain evidence="1">MADBK_172401_WGS</strain>
        <tissue evidence="1">Digestive gland</tissue>
    </source>
</reference>
<evidence type="ECO:0000313" key="2">
    <source>
        <dbReference type="Proteomes" id="UP000770661"/>
    </source>
</evidence>
<dbReference type="OrthoDB" id="419183at2759"/>
<dbReference type="EMBL" id="JACEEZ010021752">
    <property type="protein sequence ID" value="KAG0713133.1"/>
    <property type="molecule type" value="Genomic_DNA"/>
</dbReference>
<accession>A0A8J5BYU7</accession>
<gene>
    <name evidence="1" type="ORF">GWK47_016903</name>
</gene>